<organism evidence="1">
    <name type="scientific">Guillardia theta (strain CCMP2712)</name>
    <name type="common">Cryptophyte</name>
    <dbReference type="NCBI Taxonomy" id="905079"/>
    <lineage>
        <taxon>Eukaryota</taxon>
        <taxon>Cryptophyceae</taxon>
        <taxon>Pyrenomonadales</taxon>
        <taxon>Geminigeraceae</taxon>
        <taxon>Guillardia</taxon>
    </lineage>
</organism>
<dbReference type="KEGG" id="gtt:GUITHDRAFT_136676"/>
<dbReference type="Proteomes" id="UP000011087">
    <property type="component" value="Unassembled WGS sequence"/>
</dbReference>
<protein>
    <submittedName>
        <fullName evidence="1 2">Uncharacterized protein</fullName>
    </submittedName>
</protein>
<dbReference type="PaxDb" id="55529-EKX48567"/>
<gene>
    <name evidence="1" type="ORF">GUITHDRAFT_136676</name>
</gene>
<name>L1JJR4_GUITC</name>
<proteinExistence type="predicted"/>
<keyword evidence="3" id="KW-1185">Reference proteome</keyword>
<sequence>MGRPTGSEDNKIIGLFFAKTVLKENPKDASKSVARSGFCSVFAALARCCPSAVRNEDPFVGRYGLTEMEYNKLLERHGFRKVRARKSIFKQKQVAEKFPTVRYLFAGCCWKNPRNEEDKKELENGWQLLAASSVPFKAQCSLGKFLSLCQEFHDEWDAFNTGFLSCRSDVPSPMQSAVVDSDSDTEGERPTKRLCSRHVREELACSDCGHEESIAEFAMTCELPMEMQHPVDVFDCTGINAQDPLFDQDSAPVNPTQDMHGFCLEDSVDRPHLDKPPGGRKLCPASEASEPEAAASTWLPSLGFQVDAAVTVGAAMIQGRSCCLTLPDPGMFEVLAARSLGSVGAVNVMYPEPYFLSEKSHRREGVTKSSCNNVTDMVGKGCMVPSGYAYGIGTNRQTFGGDYGPETYNVGDIWGGRQE</sequence>
<dbReference type="EMBL" id="JH992985">
    <property type="protein sequence ID" value="EKX48567.1"/>
    <property type="molecule type" value="Genomic_DNA"/>
</dbReference>
<evidence type="ECO:0000313" key="2">
    <source>
        <dbReference type="EnsemblProtists" id="EKX48567"/>
    </source>
</evidence>
<dbReference type="HOGENOM" id="CLU_656311_0_0_1"/>
<evidence type="ECO:0000313" key="3">
    <source>
        <dbReference type="Proteomes" id="UP000011087"/>
    </source>
</evidence>
<reference evidence="2" key="3">
    <citation type="submission" date="2016-03" db="UniProtKB">
        <authorList>
            <consortium name="EnsemblProtists"/>
        </authorList>
    </citation>
    <scope>IDENTIFICATION</scope>
</reference>
<dbReference type="EnsemblProtists" id="EKX48567">
    <property type="protein sequence ID" value="EKX48567"/>
    <property type="gene ID" value="GUITHDRAFT_136676"/>
</dbReference>
<evidence type="ECO:0000313" key="1">
    <source>
        <dbReference type="EMBL" id="EKX48567.1"/>
    </source>
</evidence>
<dbReference type="AlphaFoldDB" id="L1JJR4"/>
<dbReference type="GeneID" id="17305322"/>
<accession>L1JJR4</accession>
<dbReference type="RefSeq" id="XP_005835547.1">
    <property type="nucleotide sequence ID" value="XM_005835490.1"/>
</dbReference>
<reference evidence="1 3" key="1">
    <citation type="journal article" date="2012" name="Nature">
        <title>Algal genomes reveal evolutionary mosaicism and the fate of nucleomorphs.</title>
        <authorList>
            <consortium name="DOE Joint Genome Institute"/>
            <person name="Curtis B.A."/>
            <person name="Tanifuji G."/>
            <person name="Burki F."/>
            <person name="Gruber A."/>
            <person name="Irimia M."/>
            <person name="Maruyama S."/>
            <person name="Arias M.C."/>
            <person name="Ball S.G."/>
            <person name="Gile G.H."/>
            <person name="Hirakawa Y."/>
            <person name="Hopkins J.F."/>
            <person name="Kuo A."/>
            <person name="Rensing S.A."/>
            <person name="Schmutz J."/>
            <person name="Symeonidi A."/>
            <person name="Elias M."/>
            <person name="Eveleigh R.J."/>
            <person name="Herman E.K."/>
            <person name="Klute M.J."/>
            <person name="Nakayama T."/>
            <person name="Obornik M."/>
            <person name="Reyes-Prieto A."/>
            <person name="Armbrust E.V."/>
            <person name="Aves S.J."/>
            <person name="Beiko R.G."/>
            <person name="Coutinho P."/>
            <person name="Dacks J.B."/>
            <person name="Durnford D.G."/>
            <person name="Fast N.M."/>
            <person name="Green B.R."/>
            <person name="Grisdale C.J."/>
            <person name="Hempel F."/>
            <person name="Henrissat B."/>
            <person name="Hoppner M.P."/>
            <person name="Ishida K."/>
            <person name="Kim E."/>
            <person name="Koreny L."/>
            <person name="Kroth P.G."/>
            <person name="Liu Y."/>
            <person name="Malik S.B."/>
            <person name="Maier U.G."/>
            <person name="McRose D."/>
            <person name="Mock T."/>
            <person name="Neilson J.A."/>
            <person name="Onodera N.T."/>
            <person name="Poole A.M."/>
            <person name="Pritham E.J."/>
            <person name="Richards T.A."/>
            <person name="Rocap G."/>
            <person name="Roy S.W."/>
            <person name="Sarai C."/>
            <person name="Schaack S."/>
            <person name="Shirato S."/>
            <person name="Slamovits C.H."/>
            <person name="Spencer D.F."/>
            <person name="Suzuki S."/>
            <person name="Worden A.Z."/>
            <person name="Zauner S."/>
            <person name="Barry K."/>
            <person name="Bell C."/>
            <person name="Bharti A.K."/>
            <person name="Crow J.A."/>
            <person name="Grimwood J."/>
            <person name="Kramer R."/>
            <person name="Lindquist E."/>
            <person name="Lucas S."/>
            <person name="Salamov A."/>
            <person name="McFadden G.I."/>
            <person name="Lane C.E."/>
            <person name="Keeling P.J."/>
            <person name="Gray M.W."/>
            <person name="Grigoriev I.V."/>
            <person name="Archibald J.M."/>
        </authorList>
    </citation>
    <scope>NUCLEOTIDE SEQUENCE</scope>
    <source>
        <strain evidence="1 3">CCMP2712</strain>
    </source>
</reference>
<reference evidence="3" key="2">
    <citation type="submission" date="2012-11" db="EMBL/GenBank/DDBJ databases">
        <authorList>
            <person name="Kuo A."/>
            <person name="Curtis B.A."/>
            <person name="Tanifuji G."/>
            <person name="Burki F."/>
            <person name="Gruber A."/>
            <person name="Irimia M."/>
            <person name="Maruyama S."/>
            <person name="Arias M.C."/>
            <person name="Ball S.G."/>
            <person name="Gile G.H."/>
            <person name="Hirakawa Y."/>
            <person name="Hopkins J.F."/>
            <person name="Rensing S.A."/>
            <person name="Schmutz J."/>
            <person name="Symeonidi A."/>
            <person name="Elias M."/>
            <person name="Eveleigh R.J."/>
            <person name="Herman E.K."/>
            <person name="Klute M.J."/>
            <person name="Nakayama T."/>
            <person name="Obornik M."/>
            <person name="Reyes-Prieto A."/>
            <person name="Armbrust E.V."/>
            <person name="Aves S.J."/>
            <person name="Beiko R.G."/>
            <person name="Coutinho P."/>
            <person name="Dacks J.B."/>
            <person name="Durnford D.G."/>
            <person name="Fast N.M."/>
            <person name="Green B.R."/>
            <person name="Grisdale C."/>
            <person name="Hempe F."/>
            <person name="Henrissat B."/>
            <person name="Hoppner M.P."/>
            <person name="Ishida K.-I."/>
            <person name="Kim E."/>
            <person name="Koreny L."/>
            <person name="Kroth P.G."/>
            <person name="Liu Y."/>
            <person name="Malik S.-B."/>
            <person name="Maier U.G."/>
            <person name="McRose D."/>
            <person name="Mock T."/>
            <person name="Neilson J.A."/>
            <person name="Onodera N.T."/>
            <person name="Poole A.M."/>
            <person name="Pritham E.J."/>
            <person name="Richards T.A."/>
            <person name="Rocap G."/>
            <person name="Roy S.W."/>
            <person name="Sarai C."/>
            <person name="Schaack S."/>
            <person name="Shirato S."/>
            <person name="Slamovits C.H."/>
            <person name="Spencer D.F."/>
            <person name="Suzuki S."/>
            <person name="Worden A.Z."/>
            <person name="Zauner S."/>
            <person name="Barry K."/>
            <person name="Bell C."/>
            <person name="Bharti A.K."/>
            <person name="Crow J.A."/>
            <person name="Grimwood J."/>
            <person name="Kramer R."/>
            <person name="Lindquist E."/>
            <person name="Lucas S."/>
            <person name="Salamov A."/>
            <person name="McFadden G.I."/>
            <person name="Lane C.E."/>
            <person name="Keeling P.J."/>
            <person name="Gray M.W."/>
            <person name="Grigoriev I.V."/>
            <person name="Archibald J.M."/>
        </authorList>
    </citation>
    <scope>NUCLEOTIDE SEQUENCE</scope>
    <source>
        <strain evidence="3">CCMP2712</strain>
    </source>
</reference>